<keyword evidence="1" id="KW-1133">Transmembrane helix</keyword>
<accession>A0A915IYR7</accession>
<keyword evidence="1" id="KW-0812">Transmembrane</keyword>
<evidence type="ECO:0000256" key="1">
    <source>
        <dbReference type="SAM" id="Phobius"/>
    </source>
</evidence>
<sequence>MCTLKVYSAYDKIEHVKSIRIPPFRLKTTLLMVLVVVSGSVIMLIVQLLIEQAERNMGRCLNKIKLKW</sequence>
<dbReference type="WBParaSite" id="nRc.2.0.1.t19260-RA">
    <property type="protein sequence ID" value="nRc.2.0.1.t19260-RA"/>
    <property type="gene ID" value="nRc.2.0.1.g19260"/>
</dbReference>
<evidence type="ECO:0000313" key="3">
    <source>
        <dbReference type="WBParaSite" id="nRc.2.0.1.t19260-RA"/>
    </source>
</evidence>
<organism evidence="2 3">
    <name type="scientific">Romanomermis culicivorax</name>
    <name type="common">Nematode worm</name>
    <dbReference type="NCBI Taxonomy" id="13658"/>
    <lineage>
        <taxon>Eukaryota</taxon>
        <taxon>Metazoa</taxon>
        <taxon>Ecdysozoa</taxon>
        <taxon>Nematoda</taxon>
        <taxon>Enoplea</taxon>
        <taxon>Dorylaimia</taxon>
        <taxon>Mermithida</taxon>
        <taxon>Mermithoidea</taxon>
        <taxon>Mermithidae</taxon>
        <taxon>Romanomermis</taxon>
    </lineage>
</organism>
<name>A0A915IYR7_ROMCU</name>
<reference evidence="3" key="1">
    <citation type="submission" date="2022-11" db="UniProtKB">
        <authorList>
            <consortium name="WormBaseParasite"/>
        </authorList>
    </citation>
    <scope>IDENTIFICATION</scope>
</reference>
<dbReference type="Proteomes" id="UP000887565">
    <property type="component" value="Unplaced"/>
</dbReference>
<keyword evidence="2" id="KW-1185">Reference proteome</keyword>
<protein>
    <submittedName>
        <fullName evidence="3">Uncharacterized protein</fullName>
    </submittedName>
</protein>
<proteinExistence type="predicted"/>
<dbReference type="AlphaFoldDB" id="A0A915IYR7"/>
<feature type="transmembrane region" description="Helical" evidence="1">
    <location>
        <begin position="30"/>
        <end position="50"/>
    </location>
</feature>
<evidence type="ECO:0000313" key="2">
    <source>
        <dbReference type="Proteomes" id="UP000887565"/>
    </source>
</evidence>
<keyword evidence="1" id="KW-0472">Membrane</keyword>